<feature type="domain" description="TonB-dependent receptor-like beta-barrel" evidence="16">
    <location>
        <begin position="266"/>
        <end position="702"/>
    </location>
</feature>
<evidence type="ECO:0000256" key="2">
    <source>
        <dbReference type="ARBA" id="ARBA00009810"/>
    </source>
</evidence>
<dbReference type="Proteomes" id="UP000531231">
    <property type="component" value="Unassembled WGS sequence"/>
</dbReference>
<evidence type="ECO:0000256" key="1">
    <source>
        <dbReference type="ARBA" id="ARBA00004571"/>
    </source>
</evidence>
<evidence type="ECO:0000256" key="13">
    <source>
        <dbReference type="PROSITE-ProRule" id="PRU10144"/>
    </source>
</evidence>
<evidence type="ECO:0000313" key="19">
    <source>
        <dbReference type="Proteomes" id="UP000531231"/>
    </source>
</evidence>
<proteinExistence type="inferred from homology"/>
<evidence type="ECO:0000256" key="3">
    <source>
        <dbReference type="ARBA" id="ARBA00021261"/>
    </source>
</evidence>
<dbReference type="InterPro" id="IPR000531">
    <property type="entry name" value="Beta-barrel_TonB"/>
</dbReference>
<evidence type="ECO:0000256" key="9">
    <source>
        <dbReference type="ARBA" id="ARBA00023136"/>
    </source>
</evidence>
<dbReference type="InterPro" id="IPR010917">
    <property type="entry name" value="TonB_rcpt_CS"/>
</dbReference>
<evidence type="ECO:0000256" key="12">
    <source>
        <dbReference type="PROSITE-ProRule" id="PRU01360"/>
    </source>
</evidence>
<gene>
    <name evidence="18" type="ORF">HNQ68_002674</name>
</gene>
<dbReference type="Gene3D" id="2.170.130.10">
    <property type="entry name" value="TonB-dependent receptor, plug domain"/>
    <property type="match status" value="1"/>
</dbReference>
<dbReference type="GO" id="GO:0009279">
    <property type="term" value="C:cell outer membrane"/>
    <property type="evidence" value="ECO:0007669"/>
    <property type="project" value="UniProtKB-SubCell"/>
</dbReference>
<feature type="transmembrane region" description="Helical" evidence="15">
    <location>
        <begin position="12"/>
        <end position="36"/>
    </location>
</feature>
<dbReference type="AlphaFoldDB" id="A0A7W8AKT5"/>
<keyword evidence="8 14" id="KW-0798">TonB box</keyword>
<protein>
    <recommendedName>
        <fullName evidence="3">Heme transporter BhuA</fullName>
    </recommendedName>
</protein>
<evidence type="ECO:0000256" key="8">
    <source>
        <dbReference type="ARBA" id="ARBA00023077"/>
    </source>
</evidence>
<evidence type="ECO:0000256" key="11">
    <source>
        <dbReference type="ARBA" id="ARBA00023237"/>
    </source>
</evidence>
<name>A0A7W8AKT5_9HYPH</name>
<sequence length="735" mass="79185">MSVVRHCLRASFAGTILSLTGLSIAGLGIFTGMAAAQQRETTTQDAAKDKAAGSATQLQTITVTGGLNGPFAQGDGIYRTPAPVSSVSSDALQQRFGGDPQAALRSTPGVFTRQQSSQPGIEVNIRGMSGFGRVNAMIDGVPQTFRNVAGHASSGGTLLYVQPELLGGIDVSKGAVGGAAGMGTLSGAANFRTLDFDDIVLPRRDVGVLTRWKAGTNGFRGSGMLAGAARANLNNDKSSNVSILGAFARTSYGTFKNGDGVYVDGGRDATNRPGGGLIKFEIAPSSEHNLKLGARWYENRFTYANYEQDLKNASYTANYAYTPDDNDWIDLKVNAYYNRTNMDYAATGGSYRGRKTDNRGYGFDISNTSKTMLNDDVQLKLFYGGSFGGDEYLINSYRGANPPGTLKKSSGFTDATLSWNIFTLTGGLRYDHWNVEGYQPAYAAGTGDCPAGGLVCGNKDIERSSGKWLPKVSLTAQPYDGLELYATYAHTFRPPTVQEMFFSLIPIGAGLGSGIANNLNLEPEYSKGWDIGVNFTEDGLLRSDDKFRLKTGFFHNSIENFVVNDFVHVPNRGPTAMWINRPGITKMYGWEIEGSYDLGFFYTNVSYTKAKTDQPIGEGAGAGNGDAFMIPDQYGTLDAGFRLFDEKLTLGAQARYFGKSSYAGFGTDFGQKFALPSYILYDLYGSYKLKENAELFFSVENVANKNYRVAVSGPLGENEYSGKGRSFIFGASAKF</sequence>
<dbReference type="PANTHER" id="PTHR30069:SF41">
    <property type="entry name" value="HEME_HEMOPEXIN UTILIZATION PROTEIN C"/>
    <property type="match status" value="1"/>
</dbReference>
<accession>A0A7W8AKT5</accession>
<keyword evidence="15" id="KW-1133">Transmembrane helix</keyword>
<evidence type="ECO:0000256" key="10">
    <source>
        <dbReference type="ARBA" id="ARBA00023170"/>
    </source>
</evidence>
<evidence type="ECO:0000256" key="14">
    <source>
        <dbReference type="RuleBase" id="RU003357"/>
    </source>
</evidence>
<evidence type="ECO:0000259" key="16">
    <source>
        <dbReference type="Pfam" id="PF00593"/>
    </source>
</evidence>
<evidence type="ECO:0000256" key="6">
    <source>
        <dbReference type="ARBA" id="ARBA00022692"/>
    </source>
</evidence>
<dbReference type="CDD" id="cd01347">
    <property type="entry name" value="ligand_gated_channel"/>
    <property type="match status" value="1"/>
</dbReference>
<evidence type="ECO:0000313" key="18">
    <source>
        <dbReference type="EMBL" id="MBB5092120.1"/>
    </source>
</evidence>
<evidence type="ECO:0000256" key="15">
    <source>
        <dbReference type="SAM" id="Phobius"/>
    </source>
</evidence>
<dbReference type="InterPro" id="IPR036942">
    <property type="entry name" value="Beta-barrel_TonB_sf"/>
</dbReference>
<organism evidence="18 19">
    <name type="scientific">Pseudochrobactrum saccharolyticum</name>
    <dbReference type="NCBI Taxonomy" id="354352"/>
    <lineage>
        <taxon>Bacteria</taxon>
        <taxon>Pseudomonadati</taxon>
        <taxon>Pseudomonadota</taxon>
        <taxon>Alphaproteobacteria</taxon>
        <taxon>Hyphomicrobiales</taxon>
        <taxon>Brucellaceae</taxon>
        <taxon>Pseudochrobactrum</taxon>
    </lineage>
</organism>
<dbReference type="PROSITE" id="PS52016">
    <property type="entry name" value="TONB_DEPENDENT_REC_3"/>
    <property type="match status" value="1"/>
</dbReference>
<reference evidence="18 19" key="1">
    <citation type="submission" date="2020-08" db="EMBL/GenBank/DDBJ databases">
        <title>Genomic Encyclopedia of Type Strains, Phase IV (KMG-IV): sequencing the most valuable type-strain genomes for metagenomic binning, comparative biology and taxonomic classification.</title>
        <authorList>
            <person name="Goeker M."/>
        </authorList>
    </citation>
    <scope>NUCLEOTIDE SEQUENCE [LARGE SCALE GENOMIC DNA]</scope>
    <source>
        <strain evidence="18 19">DSM 25620</strain>
    </source>
</reference>
<keyword evidence="4 12" id="KW-0813">Transport</keyword>
<keyword evidence="19" id="KW-1185">Reference proteome</keyword>
<feature type="short sequence motif" description="TonB C-terminal box" evidence="13">
    <location>
        <begin position="718"/>
        <end position="735"/>
    </location>
</feature>
<dbReference type="Pfam" id="PF00593">
    <property type="entry name" value="TonB_dep_Rec_b-barrel"/>
    <property type="match status" value="1"/>
</dbReference>
<keyword evidence="9 12" id="KW-0472">Membrane</keyword>
<dbReference type="EMBL" id="JACHIL010000005">
    <property type="protein sequence ID" value="MBB5092120.1"/>
    <property type="molecule type" value="Genomic_DNA"/>
</dbReference>
<dbReference type="GO" id="GO:0044718">
    <property type="term" value="P:siderophore transmembrane transport"/>
    <property type="evidence" value="ECO:0007669"/>
    <property type="project" value="TreeGrafter"/>
</dbReference>
<dbReference type="InterPro" id="IPR037066">
    <property type="entry name" value="Plug_dom_sf"/>
</dbReference>
<comment type="caution">
    <text evidence="18">The sequence shown here is derived from an EMBL/GenBank/DDBJ whole genome shotgun (WGS) entry which is preliminary data.</text>
</comment>
<dbReference type="SUPFAM" id="SSF56935">
    <property type="entry name" value="Porins"/>
    <property type="match status" value="1"/>
</dbReference>
<dbReference type="InterPro" id="IPR012910">
    <property type="entry name" value="Plug_dom"/>
</dbReference>
<dbReference type="NCBIfam" id="TIGR01785">
    <property type="entry name" value="TonB-hemin"/>
    <property type="match status" value="1"/>
</dbReference>
<keyword evidence="6 12" id="KW-0812">Transmembrane</keyword>
<dbReference type="Pfam" id="PF07715">
    <property type="entry name" value="Plug"/>
    <property type="match status" value="1"/>
</dbReference>
<dbReference type="RefSeq" id="WP_151160188.1">
    <property type="nucleotide sequence ID" value="NZ_JACHIL010000005.1"/>
</dbReference>
<dbReference type="Gene3D" id="2.40.170.20">
    <property type="entry name" value="TonB-dependent receptor, beta-barrel domain"/>
    <property type="match status" value="1"/>
</dbReference>
<evidence type="ECO:0000256" key="5">
    <source>
        <dbReference type="ARBA" id="ARBA00022452"/>
    </source>
</evidence>
<evidence type="ECO:0000259" key="17">
    <source>
        <dbReference type="Pfam" id="PF07715"/>
    </source>
</evidence>
<feature type="domain" description="TonB-dependent receptor plug" evidence="17">
    <location>
        <begin position="79"/>
        <end position="187"/>
    </location>
</feature>
<keyword evidence="5 12" id="KW-1134">Transmembrane beta strand</keyword>
<dbReference type="PROSITE" id="PS01156">
    <property type="entry name" value="TONB_DEPENDENT_REC_2"/>
    <property type="match status" value="1"/>
</dbReference>
<comment type="subcellular location">
    <subcellularLocation>
        <location evidence="1 12">Cell outer membrane</location>
        <topology evidence="1 12">Multi-pass membrane protein</topology>
    </subcellularLocation>
</comment>
<keyword evidence="11 12" id="KW-0998">Cell outer membrane</keyword>
<dbReference type="GO" id="GO:0015232">
    <property type="term" value="F:heme transmembrane transporter activity"/>
    <property type="evidence" value="ECO:0007669"/>
    <property type="project" value="InterPro"/>
</dbReference>
<evidence type="ECO:0000256" key="4">
    <source>
        <dbReference type="ARBA" id="ARBA00022448"/>
    </source>
</evidence>
<dbReference type="InterPro" id="IPR011276">
    <property type="entry name" value="TonB_haem/Hb_rcpt"/>
</dbReference>
<dbReference type="GO" id="GO:0015344">
    <property type="term" value="F:siderophore uptake transmembrane transporter activity"/>
    <property type="evidence" value="ECO:0007669"/>
    <property type="project" value="TreeGrafter"/>
</dbReference>
<dbReference type="InterPro" id="IPR039426">
    <property type="entry name" value="TonB-dep_rcpt-like"/>
</dbReference>
<keyword evidence="7" id="KW-0732">Signal</keyword>
<keyword evidence="10 18" id="KW-0675">Receptor</keyword>
<dbReference type="PANTHER" id="PTHR30069">
    <property type="entry name" value="TONB-DEPENDENT OUTER MEMBRANE RECEPTOR"/>
    <property type="match status" value="1"/>
</dbReference>
<evidence type="ECO:0000256" key="7">
    <source>
        <dbReference type="ARBA" id="ARBA00022729"/>
    </source>
</evidence>
<comment type="similarity">
    <text evidence="2 12 14">Belongs to the TonB-dependent receptor family.</text>
</comment>